<name>A0AAD8FMA9_BIOPF</name>
<dbReference type="EMBL" id="JASAOG010000005">
    <property type="protein sequence ID" value="KAK0068344.1"/>
    <property type="molecule type" value="Genomic_DNA"/>
</dbReference>
<evidence type="ECO:0000313" key="1">
    <source>
        <dbReference type="EMBL" id="KAK0068344.1"/>
    </source>
</evidence>
<keyword evidence="2" id="KW-1185">Reference proteome</keyword>
<protein>
    <submittedName>
        <fullName evidence="1">Uncharacterized protein</fullName>
    </submittedName>
</protein>
<accession>A0AAD8FMA9</accession>
<reference evidence="1" key="1">
    <citation type="journal article" date="2023" name="PLoS Negl. Trop. Dis.">
        <title>A genome sequence for Biomphalaria pfeifferi, the major vector snail for the human-infecting parasite Schistosoma mansoni.</title>
        <authorList>
            <person name="Bu L."/>
            <person name="Lu L."/>
            <person name="Laidemitt M.R."/>
            <person name="Zhang S.M."/>
            <person name="Mutuku M."/>
            <person name="Mkoji G."/>
            <person name="Steinauer M."/>
            <person name="Loker E.S."/>
        </authorList>
    </citation>
    <scope>NUCLEOTIDE SEQUENCE</scope>
    <source>
        <strain evidence="1">KasaAsao</strain>
    </source>
</reference>
<gene>
    <name evidence="1" type="ORF">Bpfe_002279</name>
</gene>
<dbReference type="AlphaFoldDB" id="A0AAD8FMA9"/>
<organism evidence="1 2">
    <name type="scientific">Biomphalaria pfeifferi</name>
    <name type="common">Bloodfluke planorb</name>
    <name type="synonym">Freshwater snail</name>
    <dbReference type="NCBI Taxonomy" id="112525"/>
    <lineage>
        <taxon>Eukaryota</taxon>
        <taxon>Metazoa</taxon>
        <taxon>Spiralia</taxon>
        <taxon>Lophotrochozoa</taxon>
        <taxon>Mollusca</taxon>
        <taxon>Gastropoda</taxon>
        <taxon>Heterobranchia</taxon>
        <taxon>Euthyneura</taxon>
        <taxon>Panpulmonata</taxon>
        <taxon>Hygrophila</taxon>
        <taxon>Lymnaeoidea</taxon>
        <taxon>Planorbidae</taxon>
        <taxon>Biomphalaria</taxon>
    </lineage>
</organism>
<reference evidence="1" key="2">
    <citation type="submission" date="2023-04" db="EMBL/GenBank/DDBJ databases">
        <authorList>
            <person name="Bu L."/>
            <person name="Lu L."/>
            <person name="Laidemitt M.R."/>
            <person name="Zhang S.M."/>
            <person name="Mutuku M."/>
            <person name="Mkoji G."/>
            <person name="Steinauer M."/>
            <person name="Loker E.S."/>
        </authorList>
    </citation>
    <scope>NUCLEOTIDE SEQUENCE</scope>
    <source>
        <strain evidence="1">KasaAsao</strain>
        <tissue evidence="1">Whole Snail</tissue>
    </source>
</reference>
<proteinExistence type="predicted"/>
<sequence length="79" mass="9331">MQNWLRELCTFQDSMNHSMDKLIRNVQDQINPVRERSPTSFNKNESLLIQDSDCTDSYKECVNLNKKHTEEQIETVEAI</sequence>
<evidence type="ECO:0000313" key="2">
    <source>
        <dbReference type="Proteomes" id="UP001233172"/>
    </source>
</evidence>
<comment type="caution">
    <text evidence="1">The sequence shown here is derived from an EMBL/GenBank/DDBJ whole genome shotgun (WGS) entry which is preliminary data.</text>
</comment>
<dbReference type="Proteomes" id="UP001233172">
    <property type="component" value="Unassembled WGS sequence"/>
</dbReference>